<accession>A0A1F5ZJD2</accession>
<evidence type="ECO:0008006" key="3">
    <source>
        <dbReference type="Google" id="ProtNLM"/>
    </source>
</evidence>
<organism evidence="1 2">
    <name type="scientific">Candidatus Gottesmanbacteria bacterium RIFCSPHIGHO2_01_FULL_46_14</name>
    <dbReference type="NCBI Taxonomy" id="1798380"/>
    <lineage>
        <taxon>Bacteria</taxon>
        <taxon>Candidatus Gottesmaniibacteriota</taxon>
    </lineage>
</organism>
<dbReference type="EMBL" id="MFJJ01000059">
    <property type="protein sequence ID" value="OGG12511.1"/>
    <property type="molecule type" value="Genomic_DNA"/>
</dbReference>
<dbReference type="InterPro" id="IPR005297">
    <property type="entry name" value="Lipoprotein_repeat"/>
</dbReference>
<dbReference type="PANTHER" id="PTHR39335">
    <property type="entry name" value="BLL4220 PROTEIN"/>
    <property type="match status" value="1"/>
</dbReference>
<evidence type="ECO:0000313" key="2">
    <source>
        <dbReference type="Proteomes" id="UP000177416"/>
    </source>
</evidence>
<evidence type="ECO:0000313" key="1">
    <source>
        <dbReference type="EMBL" id="OGG12511.1"/>
    </source>
</evidence>
<dbReference type="Pfam" id="PF03640">
    <property type="entry name" value="Lipoprotein_15"/>
    <property type="match status" value="2"/>
</dbReference>
<dbReference type="GO" id="GO:0043448">
    <property type="term" value="P:alkane catabolic process"/>
    <property type="evidence" value="ECO:0007669"/>
    <property type="project" value="TreeGrafter"/>
</dbReference>
<sequence>MNKKTMMIVVAVVVVLGVVYLWKQSMTSSYTAPVSTITYSSKNSPAVTSDLYMTKTNAANGTYLTDPKGTSLYTYTKDTAGVSNCSGQCLANWPAFTTPSVPASLPDNMGTITRDDGTIQFTWKGMPLYFYVKDQAPGDVTGEGVGGVWYLAK</sequence>
<dbReference type="Proteomes" id="UP000177416">
    <property type="component" value="Unassembled WGS sequence"/>
</dbReference>
<dbReference type="PANTHER" id="PTHR39335:SF1">
    <property type="entry name" value="BLL4220 PROTEIN"/>
    <property type="match status" value="1"/>
</dbReference>
<comment type="caution">
    <text evidence="1">The sequence shown here is derived from an EMBL/GenBank/DDBJ whole genome shotgun (WGS) entry which is preliminary data.</text>
</comment>
<gene>
    <name evidence="1" type="ORF">A2875_04530</name>
</gene>
<name>A0A1F5ZJD2_9BACT</name>
<reference evidence="1 2" key="1">
    <citation type="journal article" date="2016" name="Nat. Commun.">
        <title>Thousands of microbial genomes shed light on interconnected biogeochemical processes in an aquifer system.</title>
        <authorList>
            <person name="Anantharaman K."/>
            <person name="Brown C.T."/>
            <person name="Hug L.A."/>
            <person name="Sharon I."/>
            <person name="Castelle C.J."/>
            <person name="Probst A.J."/>
            <person name="Thomas B.C."/>
            <person name="Singh A."/>
            <person name="Wilkins M.J."/>
            <person name="Karaoz U."/>
            <person name="Brodie E.L."/>
            <person name="Williams K.H."/>
            <person name="Hubbard S.S."/>
            <person name="Banfield J.F."/>
        </authorList>
    </citation>
    <scope>NUCLEOTIDE SEQUENCE [LARGE SCALE GENOMIC DNA]</scope>
</reference>
<protein>
    <recommendedName>
        <fullName evidence="3">Lipoprotein with Yx(FWY)xxD motif</fullName>
    </recommendedName>
</protein>
<proteinExistence type="predicted"/>
<dbReference type="AlphaFoldDB" id="A0A1F5ZJD2"/>